<feature type="compositionally biased region" description="Low complexity" evidence="1">
    <location>
        <begin position="162"/>
        <end position="185"/>
    </location>
</feature>
<accession>A0A3E0A6D1</accession>
<organism evidence="2 3">
    <name type="scientific">Asanoa ferruginea</name>
    <dbReference type="NCBI Taxonomy" id="53367"/>
    <lineage>
        <taxon>Bacteria</taxon>
        <taxon>Bacillati</taxon>
        <taxon>Actinomycetota</taxon>
        <taxon>Actinomycetes</taxon>
        <taxon>Micromonosporales</taxon>
        <taxon>Micromonosporaceae</taxon>
        <taxon>Asanoa</taxon>
    </lineage>
</organism>
<evidence type="ECO:0000313" key="2">
    <source>
        <dbReference type="EMBL" id="REG02091.1"/>
    </source>
</evidence>
<feature type="compositionally biased region" description="Acidic residues" evidence="1">
    <location>
        <begin position="187"/>
        <end position="201"/>
    </location>
</feature>
<keyword evidence="2" id="KW-0238">DNA-binding</keyword>
<keyword evidence="3" id="KW-1185">Reference proteome</keyword>
<protein>
    <submittedName>
        <fullName evidence="2">Single-stranded DNA-binding protein</fullName>
    </submittedName>
</protein>
<name>A0A3E0A6D1_9ACTN</name>
<proteinExistence type="predicted"/>
<dbReference type="AlphaFoldDB" id="A0A3E0A6D1"/>
<dbReference type="EMBL" id="QUMQ01000001">
    <property type="protein sequence ID" value="REG02091.1"/>
    <property type="molecule type" value="Genomic_DNA"/>
</dbReference>
<dbReference type="GO" id="GO:0003677">
    <property type="term" value="F:DNA binding"/>
    <property type="evidence" value="ECO:0007669"/>
    <property type="project" value="UniProtKB-KW"/>
</dbReference>
<dbReference type="RefSeq" id="WP_116074809.1">
    <property type="nucleotide sequence ID" value="NZ_BONB01000016.1"/>
</dbReference>
<gene>
    <name evidence="2" type="ORF">DFJ67_8183</name>
</gene>
<evidence type="ECO:0000313" key="3">
    <source>
        <dbReference type="Proteomes" id="UP000256913"/>
    </source>
</evidence>
<feature type="region of interest" description="Disordered" evidence="1">
    <location>
        <begin position="108"/>
        <end position="204"/>
    </location>
</feature>
<reference evidence="2 3" key="1">
    <citation type="submission" date="2018-08" db="EMBL/GenBank/DDBJ databases">
        <title>Sequencing the genomes of 1000 actinobacteria strains.</title>
        <authorList>
            <person name="Klenk H.-P."/>
        </authorList>
    </citation>
    <scope>NUCLEOTIDE SEQUENCE [LARGE SCALE GENOMIC DNA]</scope>
    <source>
        <strain evidence="2 3">DSM 44099</strain>
    </source>
</reference>
<evidence type="ECO:0000256" key="1">
    <source>
        <dbReference type="SAM" id="MobiDB-lite"/>
    </source>
</evidence>
<dbReference type="Proteomes" id="UP000256913">
    <property type="component" value="Unassembled WGS sequence"/>
</dbReference>
<sequence>MIVASLVLILGAVTLLVLGLAGGSSVLLVLSIAASLLAAVALVVGARQAAAARAQTQTSYTDDERFPRAGDEDDARVFHHRSTVRGDEPRRRRATAWGADETSVAVADPVAPPSVPTQGTYRSGEGTEYGRRRAATSTVDEPGGLVDDRTGQYDQGFADLRAAPAAPGWPGQQQQVSPQQAYAPPGLDDDDDDDDDEDPPDEPAAQFVSAADAARVARMSAPVLVIDGRPRYHITGCVHLLGRESEPLPVSEAADLGFTPCSLCEPDSALLAGARRV</sequence>
<comment type="caution">
    <text evidence="2">The sequence shown here is derived from an EMBL/GenBank/DDBJ whole genome shotgun (WGS) entry which is preliminary data.</text>
</comment>
<dbReference type="OrthoDB" id="3638805at2"/>